<dbReference type="WBParaSite" id="RSKR_0000640000.1">
    <property type="protein sequence ID" value="RSKR_0000640000.1"/>
    <property type="gene ID" value="RSKR_0000640000"/>
</dbReference>
<dbReference type="Proteomes" id="UP000095286">
    <property type="component" value="Unplaced"/>
</dbReference>
<organism evidence="1 2">
    <name type="scientific">Rhabditophanes sp. KR3021</name>
    <dbReference type="NCBI Taxonomy" id="114890"/>
    <lineage>
        <taxon>Eukaryota</taxon>
        <taxon>Metazoa</taxon>
        <taxon>Ecdysozoa</taxon>
        <taxon>Nematoda</taxon>
        <taxon>Chromadorea</taxon>
        <taxon>Rhabditida</taxon>
        <taxon>Tylenchina</taxon>
        <taxon>Panagrolaimomorpha</taxon>
        <taxon>Strongyloidoidea</taxon>
        <taxon>Alloionematidae</taxon>
        <taxon>Rhabditophanes</taxon>
    </lineage>
</organism>
<sequence>MDNEVKEGQNETGPAAVNETGRNVEVEAPPTKEGIIVVTWQNVGSAPKLKRTRREYLATTTFHELIRTLRNAIKPEAGKGVHIYIHSFSPSPDTTLGNVINCFSPGETQITLHYSVDHAFG</sequence>
<name>A0AC35U1A9_9BILA</name>
<reference evidence="2" key="1">
    <citation type="submission" date="2016-11" db="UniProtKB">
        <authorList>
            <consortium name="WormBaseParasite"/>
        </authorList>
    </citation>
    <scope>IDENTIFICATION</scope>
    <source>
        <strain evidence="2">KR3021</strain>
    </source>
</reference>
<proteinExistence type="predicted"/>
<evidence type="ECO:0000313" key="2">
    <source>
        <dbReference type="WBParaSite" id="RSKR_0000640000.1"/>
    </source>
</evidence>
<protein>
    <submittedName>
        <fullName evidence="2">Ubiquitin-like protein ATG12</fullName>
    </submittedName>
</protein>
<accession>A0AC35U1A9</accession>
<evidence type="ECO:0000313" key="1">
    <source>
        <dbReference type="Proteomes" id="UP000095286"/>
    </source>
</evidence>